<feature type="compositionally biased region" description="Polar residues" evidence="1">
    <location>
        <begin position="715"/>
        <end position="736"/>
    </location>
</feature>
<comment type="caution">
    <text evidence="2">The sequence shown here is derived from an EMBL/GenBank/DDBJ whole genome shotgun (WGS) entry which is preliminary data.</text>
</comment>
<feature type="region of interest" description="Disordered" evidence="1">
    <location>
        <begin position="1107"/>
        <end position="1131"/>
    </location>
</feature>
<name>A0A9J6D3Q4_RHIMP</name>
<dbReference type="Proteomes" id="UP000821866">
    <property type="component" value="Chromosome 9"/>
</dbReference>
<feature type="region of interest" description="Disordered" evidence="1">
    <location>
        <begin position="1"/>
        <end position="31"/>
    </location>
</feature>
<sequence>MKSRSRTASSQWPAGLNRPTSPSVRSPKAPSNVVVTTPLVPAQVVIQGGWTPAGLAVNVGRHHSRSIASSHDSEVNILPNDTRLPATGSKSVDNRFAVLPSLPERSKSREFDGSLHAVLRKSVSVVSAKSTGKSAGSSIWSKSAYTEMLPVAHCSKSVAVKRSGVIVAFSASPSNASVFERHGKLAALLADSPTQQRTAFRRSDSVAGSGNQPDMKKGTAQGLLGHPVSKILMSAEHLKLPKKRSASSQRSRSGILKTTRTSQGGSFVPSPHAEEVTIRSVEICPIVQTRVAFNRADRLAIARGTRSAPNNDESALAQSSRQQVAGLKKTSKTEISKSGESGRIQIIGSPKSCREAFTKPTLLQPPSHGVSLIDDHHGFKDFASDNTTAGTFLSLHSQPVFASATLPHKIAEMRSGAPSESIHEPIEKTAPLVSPQASKSLSASDSTKLSLIKAAPTVDKAEQAVVGVKSAATSPFTGGKVMKSATTSPFSQWGIAPTSAGTFPRAEANALLPHTGQGLSEPAKTSTASHHESAQLSTSVVPPRRAIIRPNSSEFASCECLDATMPNLFPAPGSPRPTAGLLDPNKSPRSGAHSTSELTKSIIGNEASTRKNLIQPAPTITETNSKKGLIRPDIKPASMREKSPRLSVTLSPHETNASSLRTTGNISVTTGTTAANFSDSSPVNRSHPGSPVYMTSVLLGSTSTESWSPLVASSVPDSNKSPRETTGTAPQAPQDTIFSELWTPRAASGVLDPTKSHRSSPGTTVVLRTTQAVSGILDSTKSPIRSPGIIPEASVTGLFPEQWTPQTASGFLDPTKSPRISSGTSDEASRCRLYLEPWTPLAASGFLDTTKSLRGSAGTSLGPKTPQAASGLLDTRHPVTVFDPSQSETSMAPATVMSPGESSFRSPGRARNALSTGSPSKNSSDLASPGEIRKLLEAKGDPAHLSPQHRSSPTDMPSSTQPLARPISPSEERHKQAETKERTVRSEGSRPSLTEKSLEMKLPSSPFASSQTAASEKKPHRGSSLHVLTSTGDKPTCMSSGRGPTELDKTESATFIVHGTQAKTGIERQELSVHSSPELVPAGSTTGQFETSSGLFPDVVEKSRITTPEIDTKGSPQRNKGQSSHKGHNALKGSKFSIEDLSFSEHIAHAISESSADFADIPLQVNMTIDLVPPKSPMSPPRAIMSPVHIEKKMIVESYKDGHVEVKVPPVYIDVSDGKRAVDEALNVSVSVDVGKKVPQDHKSPEEGSQNPAESHRPEQSQHPEESHHDEKQ</sequence>
<evidence type="ECO:0000313" key="2">
    <source>
        <dbReference type="EMBL" id="KAH8008846.1"/>
    </source>
</evidence>
<feature type="region of interest" description="Disordered" evidence="1">
    <location>
        <begin position="239"/>
        <end position="272"/>
    </location>
</feature>
<feature type="compositionally biased region" description="Polar residues" evidence="1">
    <location>
        <begin position="1"/>
        <end position="24"/>
    </location>
</feature>
<feature type="compositionally biased region" description="Polar residues" evidence="1">
    <location>
        <begin position="913"/>
        <end position="926"/>
    </location>
</feature>
<evidence type="ECO:0000256" key="1">
    <source>
        <dbReference type="SAM" id="MobiDB-lite"/>
    </source>
</evidence>
<feature type="region of interest" description="Disordered" evidence="1">
    <location>
        <begin position="942"/>
        <end position="1047"/>
    </location>
</feature>
<organism evidence="2 3">
    <name type="scientific">Rhipicephalus microplus</name>
    <name type="common">Cattle tick</name>
    <name type="synonym">Boophilus microplus</name>
    <dbReference type="NCBI Taxonomy" id="6941"/>
    <lineage>
        <taxon>Eukaryota</taxon>
        <taxon>Metazoa</taxon>
        <taxon>Ecdysozoa</taxon>
        <taxon>Arthropoda</taxon>
        <taxon>Chelicerata</taxon>
        <taxon>Arachnida</taxon>
        <taxon>Acari</taxon>
        <taxon>Parasitiformes</taxon>
        <taxon>Ixodida</taxon>
        <taxon>Ixodoidea</taxon>
        <taxon>Ixodidae</taxon>
        <taxon>Rhipicephalinae</taxon>
        <taxon>Rhipicephalus</taxon>
        <taxon>Boophilus</taxon>
    </lineage>
</organism>
<feature type="compositionally biased region" description="Basic and acidic residues" evidence="1">
    <location>
        <begin position="1254"/>
        <end position="1273"/>
    </location>
</feature>
<feature type="region of interest" description="Disordered" evidence="1">
    <location>
        <begin position="1228"/>
        <end position="1273"/>
    </location>
</feature>
<feature type="compositionally biased region" description="Polar residues" evidence="1">
    <location>
        <begin position="1026"/>
        <end position="1039"/>
    </location>
</feature>
<feature type="compositionally biased region" description="Polar residues" evidence="1">
    <location>
        <begin position="307"/>
        <end position="323"/>
    </location>
</feature>
<protein>
    <submittedName>
        <fullName evidence="2">Uncharacterized protein</fullName>
    </submittedName>
</protein>
<feature type="region of interest" description="Disordered" evidence="1">
    <location>
        <begin position="708"/>
        <end position="736"/>
    </location>
</feature>
<reference evidence="2" key="2">
    <citation type="submission" date="2021-09" db="EMBL/GenBank/DDBJ databases">
        <authorList>
            <person name="Jia N."/>
            <person name="Wang J."/>
            <person name="Shi W."/>
            <person name="Du L."/>
            <person name="Sun Y."/>
            <person name="Zhan W."/>
            <person name="Jiang J."/>
            <person name="Wang Q."/>
            <person name="Zhang B."/>
            <person name="Ji P."/>
            <person name="Sakyi L.B."/>
            <person name="Cui X."/>
            <person name="Yuan T."/>
            <person name="Jiang B."/>
            <person name="Yang W."/>
            <person name="Lam T.T.-Y."/>
            <person name="Chang Q."/>
            <person name="Ding S."/>
            <person name="Wang X."/>
            <person name="Zhu J."/>
            <person name="Ruan X."/>
            <person name="Zhao L."/>
            <person name="Wei J."/>
            <person name="Que T."/>
            <person name="Du C."/>
            <person name="Cheng J."/>
            <person name="Dai P."/>
            <person name="Han X."/>
            <person name="Huang E."/>
            <person name="Gao Y."/>
            <person name="Liu J."/>
            <person name="Shao H."/>
            <person name="Ye R."/>
            <person name="Li L."/>
            <person name="Wei W."/>
            <person name="Wang X."/>
            <person name="Wang C."/>
            <person name="Huo Q."/>
            <person name="Li W."/>
            <person name="Guo W."/>
            <person name="Chen H."/>
            <person name="Chen S."/>
            <person name="Zhou L."/>
            <person name="Zhou L."/>
            <person name="Ni X."/>
            <person name="Tian J."/>
            <person name="Zhou Y."/>
            <person name="Sheng Y."/>
            <person name="Liu T."/>
            <person name="Pan Y."/>
            <person name="Xia L."/>
            <person name="Li J."/>
            <person name="Zhao F."/>
            <person name="Cao W."/>
        </authorList>
    </citation>
    <scope>NUCLEOTIDE SEQUENCE</scope>
    <source>
        <strain evidence="2">Rmic-2018</strain>
        <tissue evidence="2">Larvae</tissue>
    </source>
</reference>
<feature type="region of interest" description="Disordered" evidence="1">
    <location>
        <begin position="304"/>
        <end position="342"/>
    </location>
</feature>
<feature type="compositionally biased region" description="Polar residues" evidence="1">
    <location>
        <begin position="523"/>
        <end position="540"/>
    </location>
</feature>
<feature type="compositionally biased region" description="Basic and acidic residues" evidence="1">
    <location>
        <begin position="970"/>
        <end position="988"/>
    </location>
</feature>
<feature type="compositionally biased region" description="Basic and acidic residues" evidence="1">
    <location>
        <begin position="1234"/>
        <end position="1246"/>
    </location>
</feature>
<feature type="compositionally biased region" description="Polar residues" evidence="1">
    <location>
        <begin position="948"/>
        <end position="962"/>
    </location>
</feature>
<feature type="compositionally biased region" description="Polar residues" evidence="1">
    <location>
        <begin position="883"/>
        <end position="892"/>
    </location>
</feature>
<dbReference type="EMBL" id="JABSTU010000011">
    <property type="protein sequence ID" value="KAH8008846.1"/>
    <property type="molecule type" value="Genomic_DNA"/>
</dbReference>
<reference evidence="2" key="1">
    <citation type="journal article" date="2020" name="Cell">
        <title>Large-Scale Comparative Analyses of Tick Genomes Elucidate Their Genetic Diversity and Vector Capacities.</title>
        <authorList>
            <consortium name="Tick Genome and Microbiome Consortium (TIGMIC)"/>
            <person name="Jia N."/>
            <person name="Wang J."/>
            <person name="Shi W."/>
            <person name="Du L."/>
            <person name="Sun Y."/>
            <person name="Zhan W."/>
            <person name="Jiang J.F."/>
            <person name="Wang Q."/>
            <person name="Zhang B."/>
            <person name="Ji P."/>
            <person name="Bell-Sakyi L."/>
            <person name="Cui X.M."/>
            <person name="Yuan T.T."/>
            <person name="Jiang B.G."/>
            <person name="Yang W.F."/>
            <person name="Lam T.T."/>
            <person name="Chang Q.C."/>
            <person name="Ding S.J."/>
            <person name="Wang X.J."/>
            <person name="Zhu J.G."/>
            <person name="Ruan X.D."/>
            <person name="Zhao L."/>
            <person name="Wei J.T."/>
            <person name="Ye R.Z."/>
            <person name="Que T.C."/>
            <person name="Du C.H."/>
            <person name="Zhou Y.H."/>
            <person name="Cheng J.X."/>
            <person name="Dai P.F."/>
            <person name="Guo W.B."/>
            <person name="Han X.H."/>
            <person name="Huang E.J."/>
            <person name="Li L.F."/>
            <person name="Wei W."/>
            <person name="Gao Y.C."/>
            <person name="Liu J.Z."/>
            <person name="Shao H.Z."/>
            <person name="Wang X."/>
            <person name="Wang C.C."/>
            <person name="Yang T.C."/>
            <person name="Huo Q.B."/>
            <person name="Li W."/>
            <person name="Chen H.Y."/>
            <person name="Chen S.E."/>
            <person name="Zhou L.G."/>
            <person name="Ni X.B."/>
            <person name="Tian J.H."/>
            <person name="Sheng Y."/>
            <person name="Liu T."/>
            <person name="Pan Y.S."/>
            <person name="Xia L.Y."/>
            <person name="Li J."/>
            <person name="Zhao F."/>
            <person name="Cao W.C."/>
        </authorList>
    </citation>
    <scope>NUCLEOTIDE SEQUENCE</scope>
    <source>
        <strain evidence="2">Rmic-2018</strain>
    </source>
</reference>
<feature type="compositionally biased region" description="Basic and acidic residues" evidence="1">
    <location>
        <begin position="630"/>
        <end position="644"/>
    </location>
</feature>
<feature type="region of interest" description="Disordered" evidence="1">
    <location>
        <begin position="194"/>
        <end position="222"/>
    </location>
</feature>
<feature type="compositionally biased region" description="Polar residues" evidence="1">
    <location>
        <begin position="606"/>
        <end position="623"/>
    </location>
</feature>
<accession>A0A9J6D3Q4</accession>
<feature type="compositionally biased region" description="Polar residues" evidence="1">
    <location>
        <begin position="256"/>
        <end position="265"/>
    </location>
</feature>
<keyword evidence="3" id="KW-1185">Reference proteome</keyword>
<feature type="compositionally biased region" description="Polar residues" evidence="1">
    <location>
        <begin position="646"/>
        <end position="659"/>
    </location>
</feature>
<proteinExistence type="predicted"/>
<feature type="region of interest" description="Disordered" evidence="1">
    <location>
        <begin position="855"/>
        <end position="928"/>
    </location>
</feature>
<feature type="region of interest" description="Disordered" evidence="1">
    <location>
        <begin position="569"/>
        <end position="659"/>
    </location>
</feature>
<evidence type="ECO:0000313" key="3">
    <source>
        <dbReference type="Proteomes" id="UP000821866"/>
    </source>
</evidence>
<dbReference type="AlphaFoldDB" id="A0A9J6D3Q4"/>
<feature type="region of interest" description="Disordered" evidence="1">
    <location>
        <begin position="515"/>
        <end position="540"/>
    </location>
</feature>
<feature type="region of interest" description="Disordered" evidence="1">
    <location>
        <begin position="807"/>
        <end position="826"/>
    </location>
</feature>
<gene>
    <name evidence="2" type="ORF">HPB51_005893</name>
</gene>